<proteinExistence type="predicted"/>
<gene>
    <name evidence="2" type="ORF">ATC70_011729</name>
</gene>
<reference evidence="2 3" key="1">
    <citation type="submission" date="2022-11" db="EMBL/GenBank/DDBJ databases">
        <title>Mucor velutinosus strain NIH1002 WGS.</title>
        <authorList>
            <person name="Subramanian P."/>
            <person name="Mullikin J.C."/>
            <person name="Segre J.A."/>
            <person name="Zelazny A.M."/>
        </authorList>
    </citation>
    <scope>NUCLEOTIDE SEQUENCE [LARGE SCALE GENOMIC DNA]</scope>
    <source>
        <strain evidence="2 3">NIH1002</strain>
    </source>
</reference>
<dbReference type="RefSeq" id="XP_064683417.1">
    <property type="nucleotide sequence ID" value="XM_064830915.1"/>
</dbReference>
<feature type="compositionally biased region" description="Acidic residues" evidence="1">
    <location>
        <begin position="65"/>
        <end position="80"/>
    </location>
</feature>
<protein>
    <submittedName>
        <fullName evidence="2">Uncharacterized protein</fullName>
    </submittedName>
</protein>
<keyword evidence="3" id="KW-1185">Reference proteome</keyword>
<dbReference type="GeneID" id="89955415"/>
<evidence type="ECO:0000313" key="3">
    <source>
        <dbReference type="Proteomes" id="UP001304243"/>
    </source>
</evidence>
<feature type="region of interest" description="Disordered" evidence="1">
    <location>
        <begin position="1"/>
        <end position="81"/>
    </location>
</feature>
<organism evidence="2 3">
    <name type="scientific">Mucor velutinosus</name>
    <dbReference type="NCBI Taxonomy" id="708070"/>
    <lineage>
        <taxon>Eukaryota</taxon>
        <taxon>Fungi</taxon>
        <taxon>Fungi incertae sedis</taxon>
        <taxon>Mucoromycota</taxon>
        <taxon>Mucoromycotina</taxon>
        <taxon>Mucoromycetes</taxon>
        <taxon>Mucorales</taxon>
        <taxon>Mucorineae</taxon>
        <taxon>Mucoraceae</taxon>
        <taxon>Mucor</taxon>
    </lineage>
</organism>
<sequence length="149" mass="16789">MIRFSRDIHANTKTTDDSNKASTLSAITSDTPSPDEEDDLCHVPSLPSDDQQPGNDTHHHHYQSEEEEAEEDANDGDEQDSNTAPICECGRQLDSGWKCSHCRRQCPICNRSLSIDAEEYCERCFRLCTYHGLFSIAFGSIECQQCKND</sequence>
<dbReference type="Proteomes" id="UP001304243">
    <property type="component" value="Unassembled WGS sequence"/>
</dbReference>
<dbReference type="AlphaFoldDB" id="A0AAN7DFX6"/>
<accession>A0AAN7DFX6</accession>
<comment type="caution">
    <text evidence="2">The sequence shown here is derived from an EMBL/GenBank/DDBJ whole genome shotgun (WGS) entry which is preliminary data.</text>
</comment>
<name>A0AAN7DFX6_9FUNG</name>
<feature type="compositionally biased region" description="Basic and acidic residues" evidence="1">
    <location>
        <begin position="1"/>
        <end position="19"/>
    </location>
</feature>
<dbReference type="EMBL" id="JASEJX010000014">
    <property type="protein sequence ID" value="KAK4516751.1"/>
    <property type="molecule type" value="Genomic_DNA"/>
</dbReference>
<feature type="compositionally biased region" description="Polar residues" evidence="1">
    <location>
        <begin position="20"/>
        <end position="32"/>
    </location>
</feature>
<evidence type="ECO:0000256" key="1">
    <source>
        <dbReference type="SAM" id="MobiDB-lite"/>
    </source>
</evidence>
<evidence type="ECO:0000313" key="2">
    <source>
        <dbReference type="EMBL" id="KAK4516751.1"/>
    </source>
</evidence>